<feature type="chain" id="PRO_5018289022" evidence="2">
    <location>
        <begin position="20"/>
        <end position="173"/>
    </location>
</feature>
<accession>A0A3N1NSS3</accession>
<feature type="coiled-coil region" evidence="1">
    <location>
        <begin position="128"/>
        <end position="162"/>
    </location>
</feature>
<feature type="signal peptide" evidence="2">
    <location>
        <begin position="1"/>
        <end position="19"/>
    </location>
</feature>
<name>A0A3N1NSS3_9GAMM</name>
<sequence length="173" mass="19209">MMKLRLVCLLLLFSGCVHWEDRAADSAVRPQPVPSPQAPAKEVTSHHTFHNLEALVTFRHQACQLPVEERDQLLNAYREMTSDEAVLGSLMLATCEPDQTPGLLANSLVAARSIERPPPGFSAFLELLAAEAKSYALLERRLKNTQKKLDDMIDGIRAIEAEMGESTDEDALR</sequence>
<comment type="caution">
    <text evidence="3">The sequence shown here is derived from an EMBL/GenBank/DDBJ whole genome shotgun (WGS) entry which is preliminary data.</text>
</comment>
<gene>
    <name evidence="3" type="ORF">EDC38_2698</name>
</gene>
<dbReference type="PROSITE" id="PS51257">
    <property type="entry name" value="PROKAR_LIPOPROTEIN"/>
    <property type="match status" value="1"/>
</dbReference>
<keyword evidence="4" id="KW-1185">Reference proteome</keyword>
<evidence type="ECO:0000313" key="4">
    <source>
        <dbReference type="Proteomes" id="UP000273643"/>
    </source>
</evidence>
<evidence type="ECO:0000256" key="1">
    <source>
        <dbReference type="SAM" id="Coils"/>
    </source>
</evidence>
<dbReference type="EMBL" id="RJUK01000002">
    <property type="protein sequence ID" value="ROQ18471.1"/>
    <property type="molecule type" value="Genomic_DNA"/>
</dbReference>
<organism evidence="3 4">
    <name type="scientific">Marinimicrobium koreense</name>
    <dbReference type="NCBI Taxonomy" id="306545"/>
    <lineage>
        <taxon>Bacteria</taxon>
        <taxon>Pseudomonadati</taxon>
        <taxon>Pseudomonadota</taxon>
        <taxon>Gammaproteobacteria</taxon>
        <taxon>Cellvibrionales</taxon>
        <taxon>Cellvibrionaceae</taxon>
        <taxon>Marinimicrobium</taxon>
    </lineage>
</organism>
<proteinExistence type="predicted"/>
<dbReference type="OrthoDB" id="9987972at2"/>
<dbReference type="Proteomes" id="UP000273643">
    <property type="component" value="Unassembled WGS sequence"/>
</dbReference>
<keyword evidence="2" id="KW-0732">Signal</keyword>
<reference evidence="3 4" key="1">
    <citation type="submission" date="2018-11" db="EMBL/GenBank/DDBJ databases">
        <title>Genomic Encyclopedia of Type Strains, Phase IV (KMG-IV): sequencing the most valuable type-strain genomes for metagenomic binning, comparative biology and taxonomic classification.</title>
        <authorList>
            <person name="Goeker M."/>
        </authorList>
    </citation>
    <scope>NUCLEOTIDE SEQUENCE [LARGE SCALE GENOMIC DNA]</scope>
    <source>
        <strain evidence="3 4">DSM 16974</strain>
    </source>
</reference>
<protein>
    <submittedName>
        <fullName evidence="3">Uncharacterized protein</fullName>
    </submittedName>
</protein>
<keyword evidence="1" id="KW-0175">Coiled coil</keyword>
<evidence type="ECO:0000313" key="3">
    <source>
        <dbReference type="EMBL" id="ROQ18471.1"/>
    </source>
</evidence>
<evidence type="ECO:0000256" key="2">
    <source>
        <dbReference type="SAM" id="SignalP"/>
    </source>
</evidence>
<dbReference type="RefSeq" id="WP_123639099.1">
    <property type="nucleotide sequence ID" value="NZ_RJUK01000002.1"/>
</dbReference>
<dbReference type="AlphaFoldDB" id="A0A3N1NSS3"/>